<protein>
    <submittedName>
        <fullName evidence="2">Uncharacterized protein</fullName>
    </submittedName>
</protein>
<comment type="caution">
    <text evidence="2">The sequence shown here is derived from an EMBL/GenBank/DDBJ whole genome shotgun (WGS) entry which is preliminary data.</text>
</comment>
<dbReference type="Proteomes" id="UP001642484">
    <property type="component" value="Unassembled WGS sequence"/>
</dbReference>
<proteinExistence type="predicted"/>
<reference evidence="2 3" key="1">
    <citation type="submission" date="2024-02" db="EMBL/GenBank/DDBJ databases">
        <authorList>
            <person name="Chen Y."/>
            <person name="Shah S."/>
            <person name="Dougan E. K."/>
            <person name="Thang M."/>
            <person name="Chan C."/>
        </authorList>
    </citation>
    <scope>NUCLEOTIDE SEQUENCE [LARGE SCALE GENOMIC DNA]</scope>
</reference>
<organism evidence="2 3">
    <name type="scientific">Durusdinium trenchii</name>
    <dbReference type="NCBI Taxonomy" id="1381693"/>
    <lineage>
        <taxon>Eukaryota</taxon>
        <taxon>Sar</taxon>
        <taxon>Alveolata</taxon>
        <taxon>Dinophyceae</taxon>
        <taxon>Suessiales</taxon>
        <taxon>Symbiodiniaceae</taxon>
        <taxon>Durusdinium</taxon>
    </lineage>
</organism>
<gene>
    <name evidence="2" type="ORF">CCMP2556_LOCUS38013</name>
</gene>
<sequence>MATERWKTALRVDSADRLEEAWIAIDFSIGEDEILRHLADLPPDRPSTPLGYELEDHRVRHARWNTAFVAEARTGQSPDILKATRGFLEFDAITKVTEALQTLCDEQLAGRCQTHSVAYQETFFSEDDYLPCGESQPSWTSTLQLWQHEALCSRQKGKPKGKGIGNPSPVVNTYNSELYAALPFNKGLFNSGATASAAPQETLEALEGLIQAALKQDRSAHVDVAQNERPLLRFGSGKWGHALYRVRITSNASGEPGTFAVFSLPNPAEYHHPDFDKTTLARVFSDDHLLKTMEYKSWNYNPLSLKEEGDAWLDHQRGTDLQRLRTMNPNDPGAYKSLMAVPCETLCAAFRSCCTIPMEDDEEYTPSLGPPEEEDPTSAAEPPDPNELDLKRLTLLKEAHQEVTDLNIYEALLDLSFLVRKINAAEVNLKRLTPIEQALFRFAKGKEVNSFIKNIAVHKCLNDEEVRQAYTSGRIVRARWVLTWKAIPPDERALAAKEALEEGTVAHPDGTKKAKADEELWTTGVAELEEALQVPQNATLPQLEHEVIGLTFIAPWKSAEQRLPWENAASGSPPPRRITPTLMAWLTFKLILNAFEVKDSSQARRSMNATLGGLQWLATQPQLNARRNLLISELLTDSTLQSMVMEVRRDHYTLEYFRIPTAATWADLVFITFGDQAHNNRPKGDSTGGMITTLAGPECKDGHVCKMMLLQWKTWKLRRKGALVRSTVVDTFDKVSEKIWLSSKLDWWQRSKPLSFETVSKGSARNFDGWRRTMTKKKADCRDGLETFMKTGKRRIRFDPEFNSYRRNKKSGHTASKR</sequence>
<keyword evidence="3" id="KW-1185">Reference proteome</keyword>
<feature type="region of interest" description="Disordered" evidence="1">
    <location>
        <begin position="361"/>
        <end position="387"/>
    </location>
</feature>
<accession>A0ABP0PM66</accession>
<dbReference type="EMBL" id="CAXAMN010023361">
    <property type="protein sequence ID" value="CAK9077115.1"/>
    <property type="molecule type" value="Genomic_DNA"/>
</dbReference>
<evidence type="ECO:0000313" key="2">
    <source>
        <dbReference type="EMBL" id="CAK9077115.1"/>
    </source>
</evidence>
<name>A0ABP0PM66_9DINO</name>
<evidence type="ECO:0000313" key="3">
    <source>
        <dbReference type="Proteomes" id="UP001642484"/>
    </source>
</evidence>
<evidence type="ECO:0000256" key="1">
    <source>
        <dbReference type="SAM" id="MobiDB-lite"/>
    </source>
</evidence>